<dbReference type="InterPro" id="IPR036047">
    <property type="entry name" value="F-box-like_dom_sf"/>
</dbReference>
<feature type="domain" description="F-box" evidence="1">
    <location>
        <begin position="71"/>
        <end position="134"/>
    </location>
</feature>
<dbReference type="Pfam" id="PF12937">
    <property type="entry name" value="F-box-like"/>
    <property type="match status" value="1"/>
</dbReference>
<gene>
    <name evidence="2" type="ORF">CALCODRAFT_64100</name>
</gene>
<protein>
    <recommendedName>
        <fullName evidence="1">F-box domain-containing protein</fullName>
    </recommendedName>
</protein>
<dbReference type="OrthoDB" id="2884925at2759"/>
<dbReference type="EMBL" id="KV424047">
    <property type="protein sequence ID" value="KZT53086.1"/>
    <property type="molecule type" value="Genomic_DNA"/>
</dbReference>
<organism evidence="2 3">
    <name type="scientific">Calocera cornea HHB12733</name>
    <dbReference type="NCBI Taxonomy" id="1353952"/>
    <lineage>
        <taxon>Eukaryota</taxon>
        <taxon>Fungi</taxon>
        <taxon>Dikarya</taxon>
        <taxon>Basidiomycota</taxon>
        <taxon>Agaricomycotina</taxon>
        <taxon>Dacrymycetes</taxon>
        <taxon>Dacrymycetales</taxon>
        <taxon>Dacrymycetaceae</taxon>
        <taxon>Calocera</taxon>
    </lineage>
</organism>
<keyword evidence="3" id="KW-1185">Reference proteome</keyword>
<dbReference type="InterPro" id="IPR001810">
    <property type="entry name" value="F-box_dom"/>
</dbReference>
<evidence type="ECO:0000313" key="3">
    <source>
        <dbReference type="Proteomes" id="UP000076842"/>
    </source>
</evidence>
<dbReference type="SUPFAM" id="SSF81383">
    <property type="entry name" value="F-box domain"/>
    <property type="match status" value="1"/>
</dbReference>
<dbReference type="InParanoid" id="A0A165DLS0"/>
<dbReference type="STRING" id="1353952.A0A165DLS0"/>
<proteinExistence type="predicted"/>
<sequence length="489" mass="55612">MPRRTAQKGAPPVARELDINFGERWHSKSPARELDLIDTISKTKLDIQRLTTFLKQSEDALFSERSRRAPISRIPDDILTMIFEVKVDELRPSQTATRRLEQHSPPRQLVCSQVSRRWRQVAFRTSSLWSCFVIHNTRSLEFALSILSKLTCRFGLALGLKCSVTKTAGPLLQRIASTVSRYRNRMVRLRFEMCDHAILNFALILKLPMPSLTELECNRSHYCNFYDRAAPRWQGQGLQHATGLLQINFLVCNLPTDFPLMPSISRISFQDVTCASAKHLCFFLTRVPNLQQLRFERISASYGNTFQSDVDYSRVDPPTLAKLHLLKLSGDPALFLTSFSHVTFPRLQHLVLSQIPVPGPDMTSFLEKQNAVHSLALLLPWRHTYDRPWSHKSMCGVLDHLALPSPHGGPKCSALSEITIVDTWIDNRATKHPTLNSELSSSVVSFVENRQRLQSPISRIIVCPPLDDHVHDSLKDKVTLICRADLRPA</sequence>
<reference evidence="2 3" key="1">
    <citation type="journal article" date="2016" name="Mol. Biol. Evol.">
        <title>Comparative Genomics of Early-Diverging Mushroom-Forming Fungi Provides Insights into the Origins of Lignocellulose Decay Capabilities.</title>
        <authorList>
            <person name="Nagy L.G."/>
            <person name="Riley R."/>
            <person name="Tritt A."/>
            <person name="Adam C."/>
            <person name="Daum C."/>
            <person name="Floudas D."/>
            <person name="Sun H."/>
            <person name="Yadav J.S."/>
            <person name="Pangilinan J."/>
            <person name="Larsson K.H."/>
            <person name="Matsuura K."/>
            <person name="Barry K."/>
            <person name="Labutti K."/>
            <person name="Kuo R."/>
            <person name="Ohm R.A."/>
            <person name="Bhattacharya S.S."/>
            <person name="Shirouzu T."/>
            <person name="Yoshinaga Y."/>
            <person name="Martin F.M."/>
            <person name="Grigoriev I.V."/>
            <person name="Hibbett D.S."/>
        </authorList>
    </citation>
    <scope>NUCLEOTIDE SEQUENCE [LARGE SCALE GENOMIC DNA]</scope>
    <source>
        <strain evidence="2 3">HHB12733</strain>
    </source>
</reference>
<evidence type="ECO:0000313" key="2">
    <source>
        <dbReference type="EMBL" id="KZT53086.1"/>
    </source>
</evidence>
<accession>A0A165DLS0</accession>
<name>A0A165DLS0_9BASI</name>
<dbReference type="Proteomes" id="UP000076842">
    <property type="component" value="Unassembled WGS sequence"/>
</dbReference>
<dbReference type="AlphaFoldDB" id="A0A165DLS0"/>
<dbReference type="Gene3D" id="1.20.1280.50">
    <property type="match status" value="1"/>
</dbReference>
<evidence type="ECO:0000259" key="1">
    <source>
        <dbReference type="Pfam" id="PF12937"/>
    </source>
</evidence>